<dbReference type="InterPro" id="IPR006148">
    <property type="entry name" value="Glc/Gal-6P_isomerase"/>
</dbReference>
<dbReference type="Pfam" id="PF10604">
    <property type="entry name" value="Polyketide_cyc2"/>
    <property type="match status" value="1"/>
</dbReference>
<dbReference type="SUPFAM" id="SSF55961">
    <property type="entry name" value="Bet v1-like"/>
    <property type="match status" value="1"/>
</dbReference>
<evidence type="ECO:0000256" key="3">
    <source>
        <dbReference type="ARBA" id="ARBA00004961"/>
    </source>
</evidence>
<dbReference type="EMBL" id="FNTX01000001">
    <property type="protein sequence ID" value="SEE13965.1"/>
    <property type="molecule type" value="Genomic_DNA"/>
</dbReference>
<dbReference type="Gene3D" id="3.30.530.20">
    <property type="match status" value="1"/>
</dbReference>
<evidence type="ECO:0000313" key="8">
    <source>
        <dbReference type="EMBL" id="SEE13965.1"/>
    </source>
</evidence>
<evidence type="ECO:0000256" key="2">
    <source>
        <dbReference type="ARBA" id="ARBA00002681"/>
    </source>
</evidence>
<dbReference type="UniPathway" id="UPA00115">
    <property type="reaction ID" value="UER00409"/>
</dbReference>
<dbReference type="EC" id="3.1.1.31" evidence="5"/>
<gene>
    <name evidence="8" type="ORF">SAMN04488554_1623</name>
</gene>
<evidence type="ECO:0000256" key="5">
    <source>
        <dbReference type="ARBA" id="ARBA00013198"/>
    </source>
</evidence>
<comment type="similarity">
    <text evidence="4">Belongs to the glucosamine/galactosamine-6-phosphate isomerase family. 6-phosphogluconolactonase subfamily.</text>
</comment>
<feature type="domain" description="Glucosamine/galactosamine-6-phosphate isomerase" evidence="7">
    <location>
        <begin position="13"/>
        <end position="239"/>
    </location>
</feature>
<evidence type="ECO:0000256" key="1">
    <source>
        <dbReference type="ARBA" id="ARBA00000832"/>
    </source>
</evidence>
<name>A0A1H5GED0_9MICO</name>
<evidence type="ECO:0000256" key="6">
    <source>
        <dbReference type="ARBA" id="ARBA00020337"/>
    </source>
</evidence>
<evidence type="ECO:0000259" key="7">
    <source>
        <dbReference type="Pfam" id="PF01182"/>
    </source>
</evidence>
<protein>
    <recommendedName>
        <fullName evidence="6">6-phosphogluconolactonase</fullName>
        <ecNumber evidence="5">3.1.1.31</ecNumber>
    </recommendedName>
</protein>
<dbReference type="InterPro" id="IPR023393">
    <property type="entry name" value="START-like_dom_sf"/>
</dbReference>
<dbReference type="PANTHER" id="PTHR11054">
    <property type="entry name" value="6-PHOSPHOGLUCONOLACTONASE"/>
    <property type="match status" value="1"/>
</dbReference>
<comment type="pathway">
    <text evidence="3">Carbohydrate degradation; pentose phosphate pathway; D-ribulose 5-phosphate from D-glucose 6-phosphate (oxidative stage): step 2/3.</text>
</comment>
<dbReference type="GO" id="GO:0017057">
    <property type="term" value="F:6-phosphogluconolactonase activity"/>
    <property type="evidence" value="ECO:0007669"/>
    <property type="project" value="UniProtKB-EC"/>
</dbReference>
<evidence type="ECO:0000313" key="9">
    <source>
        <dbReference type="Proteomes" id="UP000199220"/>
    </source>
</evidence>
<dbReference type="PANTHER" id="PTHR11054:SF0">
    <property type="entry name" value="6-PHOSPHOGLUCONOLACTONASE"/>
    <property type="match status" value="1"/>
</dbReference>
<dbReference type="InterPro" id="IPR039104">
    <property type="entry name" value="6PGL"/>
</dbReference>
<dbReference type="GO" id="GO:0005975">
    <property type="term" value="P:carbohydrate metabolic process"/>
    <property type="evidence" value="ECO:0007669"/>
    <property type="project" value="InterPro"/>
</dbReference>
<sequence length="396" mass="41645">MTAQRAVLVHPGADALARATAARLLLAIADAQALRRPVHVAITGGTVGTQVLVEAARSQLLENVDLTGLHIWWVDERLVPAGDPDRNEGQATEALLGGLDIPAANVHRMPSSDHASDPDAAAADYAAELAGFAPEGSAVRAPEFDVVLLGMGPDGHIASLFPGQGTVAIDDRTVIGVPDSPKPPPRRLSLAVPALTNARQVWVIVAGAAKAAPVARALAGADPDEIPAATAAGRDLTLWLVDAEAAGHGPSPEKVVSASREVAADAATLFELIADPARQPEWDGNDNLAEAAPGQRVRAVGDVFRTTLTKGAVRENHVVEFSEGPAIAWQPAEVGRPRPGHLWRWELTPVDEGRTTVTHTYDWSGLTDTTRLERARSTTSEKLLASIERLARLVEG</sequence>
<organism evidence="8 9">
    <name type="scientific">Ruania alba</name>
    <dbReference type="NCBI Taxonomy" id="648782"/>
    <lineage>
        <taxon>Bacteria</taxon>
        <taxon>Bacillati</taxon>
        <taxon>Actinomycetota</taxon>
        <taxon>Actinomycetes</taxon>
        <taxon>Micrococcales</taxon>
        <taxon>Ruaniaceae</taxon>
        <taxon>Ruania</taxon>
    </lineage>
</organism>
<dbReference type="Pfam" id="PF01182">
    <property type="entry name" value="Glucosamine_iso"/>
    <property type="match status" value="1"/>
</dbReference>
<comment type="function">
    <text evidence="2">Hydrolysis of 6-phosphogluconolactone to 6-phosphogluconate.</text>
</comment>
<dbReference type="SUPFAM" id="SSF100950">
    <property type="entry name" value="NagB/RpiA/CoA transferase-like"/>
    <property type="match status" value="1"/>
</dbReference>
<proteinExistence type="inferred from homology"/>
<dbReference type="Gene3D" id="3.40.50.1360">
    <property type="match status" value="1"/>
</dbReference>
<dbReference type="InterPro" id="IPR019587">
    <property type="entry name" value="Polyketide_cyclase/dehydratase"/>
</dbReference>
<dbReference type="RefSeq" id="WP_175476984.1">
    <property type="nucleotide sequence ID" value="NZ_FNTX01000001.1"/>
</dbReference>
<comment type="catalytic activity">
    <reaction evidence="1">
        <text>6-phospho-D-glucono-1,5-lactone + H2O = 6-phospho-D-gluconate + H(+)</text>
        <dbReference type="Rhea" id="RHEA:12556"/>
        <dbReference type="ChEBI" id="CHEBI:15377"/>
        <dbReference type="ChEBI" id="CHEBI:15378"/>
        <dbReference type="ChEBI" id="CHEBI:57955"/>
        <dbReference type="ChEBI" id="CHEBI:58759"/>
        <dbReference type="EC" id="3.1.1.31"/>
    </reaction>
</comment>
<reference evidence="9" key="1">
    <citation type="submission" date="2016-10" db="EMBL/GenBank/DDBJ databases">
        <authorList>
            <person name="Varghese N."/>
            <person name="Submissions S."/>
        </authorList>
    </citation>
    <scope>NUCLEOTIDE SEQUENCE [LARGE SCALE GENOMIC DNA]</scope>
    <source>
        <strain evidence="9">DSM 21368</strain>
    </source>
</reference>
<keyword evidence="9" id="KW-1185">Reference proteome</keyword>
<dbReference type="NCBIfam" id="TIGR01198">
    <property type="entry name" value="pgl"/>
    <property type="match status" value="1"/>
</dbReference>
<dbReference type="InterPro" id="IPR005900">
    <property type="entry name" value="6-phosphogluconolactonase_DevB"/>
</dbReference>
<dbReference type="GO" id="GO:0006098">
    <property type="term" value="P:pentose-phosphate shunt"/>
    <property type="evidence" value="ECO:0007669"/>
    <property type="project" value="UniProtKB-UniPathway"/>
</dbReference>
<dbReference type="AlphaFoldDB" id="A0A1H5GED0"/>
<dbReference type="InterPro" id="IPR037171">
    <property type="entry name" value="NagB/RpiA_transferase-like"/>
</dbReference>
<dbReference type="CDD" id="cd01400">
    <property type="entry name" value="6PGL"/>
    <property type="match status" value="1"/>
</dbReference>
<dbReference type="STRING" id="648782.SAMN04488554_1623"/>
<evidence type="ECO:0000256" key="4">
    <source>
        <dbReference type="ARBA" id="ARBA00010662"/>
    </source>
</evidence>
<dbReference type="Proteomes" id="UP000199220">
    <property type="component" value="Unassembled WGS sequence"/>
</dbReference>
<accession>A0A1H5GED0</accession>